<feature type="compositionally biased region" description="Basic and acidic residues" evidence="1">
    <location>
        <begin position="1"/>
        <end position="11"/>
    </location>
</feature>
<evidence type="ECO:0000256" key="1">
    <source>
        <dbReference type="SAM" id="MobiDB-lite"/>
    </source>
</evidence>
<dbReference type="EMBL" id="AP014685">
    <property type="protein sequence ID" value="BAR55189.1"/>
    <property type="molecule type" value="Genomic_DNA"/>
</dbReference>
<evidence type="ECO:0000313" key="3">
    <source>
        <dbReference type="Proteomes" id="UP000063308"/>
    </source>
</evidence>
<gene>
    <name evidence="2" type="ORF">NK6_2007</name>
</gene>
<sequence length="56" mass="6376">MDGGVGHERRSLNKKGVIPAKAGIHNHRPRLLKRDGAPARHNHSLLWLWIPDRRAL</sequence>
<protein>
    <submittedName>
        <fullName evidence="2">Uncharacterized protein</fullName>
    </submittedName>
</protein>
<dbReference type="Proteomes" id="UP000063308">
    <property type="component" value="Chromosome"/>
</dbReference>
<evidence type="ECO:0000313" key="2">
    <source>
        <dbReference type="EMBL" id="BAR55189.1"/>
    </source>
</evidence>
<dbReference type="AlphaFoldDB" id="A0A0E4BLH7"/>
<feature type="region of interest" description="Disordered" evidence="1">
    <location>
        <begin position="1"/>
        <end position="36"/>
    </location>
</feature>
<reference evidence="2 3" key="1">
    <citation type="submission" date="2014-11" db="EMBL/GenBank/DDBJ databases">
        <title>Symbiosis island explosion on the genome of extra-slow-growing strains of soybean bradyrhizobia with massive insertion sequences.</title>
        <authorList>
            <person name="Iida T."/>
            <person name="Minamisawa K."/>
        </authorList>
    </citation>
    <scope>NUCLEOTIDE SEQUENCE [LARGE SCALE GENOMIC DNA]</scope>
    <source>
        <strain evidence="2 3">NK6</strain>
    </source>
</reference>
<name>A0A0E4BLH7_9BRAD</name>
<organism evidence="2 3">
    <name type="scientific">Bradyrhizobium diazoefficiens</name>
    <dbReference type="NCBI Taxonomy" id="1355477"/>
    <lineage>
        <taxon>Bacteria</taxon>
        <taxon>Pseudomonadati</taxon>
        <taxon>Pseudomonadota</taxon>
        <taxon>Alphaproteobacteria</taxon>
        <taxon>Hyphomicrobiales</taxon>
        <taxon>Nitrobacteraceae</taxon>
        <taxon>Bradyrhizobium</taxon>
    </lineage>
</organism>
<accession>A0A0E4BLH7</accession>
<proteinExistence type="predicted"/>